<comment type="pathway">
    <text evidence="2">Protein modification; protein ubiquitination.</text>
</comment>
<reference evidence="14 15" key="1">
    <citation type="submission" date="2023-10" db="EMBL/GenBank/DDBJ databases">
        <title>Chromosome-scale genome assembly provides insights into flower coloration mechanisms of Canna indica.</title>
        <authorList>
            <person name="Li C."/>
        </authorList>
    </citation>
    <scope>NUCLEOTIDE SEQUENCE [LARGE SCALE GENOMIC DNA]</scope>
    <source>
        <tissue evidence="14">Flower</tissue>
    </source>
</reference>
<gene>
    <name evidence="14" type="ORF">Cni_G18859</name>
</gene>
<feature type="region of interest" description="Disordered" evidence="11">
    <location>
        <begin position="284"/>
        <end position="304"/>
    </location>
</feature>
<feature type="binding site" evidence="9">
    <location>
        <position position="566"/>
    </location>
    <ligand>
        <name>ATP</name>
        <dbReference type="ChEBI" id="CHEBI:30616"/>
    </ligand>
</feature>
<accession>A0AAQ3KKA8</accession>
<dbReference type="PANTHER" id="PTHR45647">
    <property type="entry name" value="OS02G0152300 PROTEIN"/>
    <property type="match status" value="1"/>
</dbReference>
<evidence type="ECO:0000313" key="14">
    <source>
        <dbReference type="EMBL" id="WOL10105.1"/>
    </source>
</evidence>
<keyword evidence="10" id="KW-0175">Coiled coil</keyword>
<protein>
    <recommendedName>
        <fullName evidence="3">RING-type E3 ubiquitin transferase</fullName>
        <ecNumber evidence="3">2.3.2.27</ecNumber>
    </recommendedName>
</protein>
<dbReference type="InterPro" id="IPR008271">
    <property type="entry name" value="Ser/Thr_kinase_AS"/>
</dbReference>
<dbReference type="SMART" id="SM00504">
    <property type="entry name" value="Ubox"/>
    <property type="match status" value="1"/>
</dbReference>
<dbReference type="InterPro" id="IPR000719">
    <property type="entry name" value="Prot_kinase_dom"/>
</dbReference>
<evidence type="ECO:0000256" key="3">
    <source>
        <dbReference type="ARBA" id="ARBA00012483"/>
    </source>
</evidence>
<feature type="domain" description="U-box" evidence="13">
    <location>
        <begin position="825"/>
        <end position="898"/>
    </location>
</feature>
<organism evidence="14 15">
    <name type="scientific">Canna indica</name>
    <name type="common">Indian-shot</name>
    <dbReference type="NCBI Taxonomy" id="4628"/>
    <lineage>
        <taxon>Eukaryota</taxon>
        <taxon>Viridiplantae</taxon>
        <taxon>Streptophyta</taxon>
        <taxon>Embryophyta</taxon>
        <taxon>Tracheophyta</taxon>
        <taxon>Spermatophyta</taxon>
        <taxon>Magnoliopsida</taxon>
        <taxon>Liliopsida</taxon>
        <taxon>Zingiberales</taxon>
        <taxon>Cannaceae</taxon>
        <taxon>Canna</taxon>
    </lineage>
</organism>
<evidence type="ECO:0000256" key="10">
    <source>
        <dbReference type="SAM" id="Coils"/>
    </source>
</evidence>
<dbReference type="SUPFAM" id="SSF57850">
    <property type="entry name" value="RING/U-box"/>
    <property type="match status" value="1"/>
</dbReference>
<dbReference type="CDD" id="cd01989">
    <property type="entry name" value="USP_STK_Ubox_N"/>
    <property type="match status" value="1"/>
</dbReference>
<dbReference type="InterPro" id="IPR017441">
    <property type="entry name" value="Protein_kinase_ATP_BS"/>
</dbReference>
<feature type="compositionally biased region" description="Low complexity" evidence="11">
    <location>
        <begin position="210"/>
        <end position="223"/>
    </location>
</feature>
<dbReference type="PROSITE" id="PS51698">
    <property type="entry name" value="U_BOX"/>
    <property type="match status" value="1"/>
</dbReference>
<dbReference type="EMBL" id="CP136895">
    <property type="protein sequence ID" value="WOL10105.1"/>
    <property type="molecule type" value="Genomic_DNA"/>
</dbReference>
<keyword evidence="4" id="KW-0808">Transferase</keyword>
<dbReference type="Pfam" id="PF00069">
    <property type="entry name" value="Pkinase"/>
    <property type="match status" value="1"/>
</dbReference>
<proteinExistence type="predicted"/>
<dbReference type="EC" id="2.3.2.27" evidence="3"/>
<keyword evidence="8 9" id="KW-0067">ATP-binding</keyword>
<keyword evidence="5 9" id="KW-0547">Nucleotide-binding</keyword>
<dbReference type="PANTHER" id="PTHR45647:SF100">
    <property type="entry name" value="U-BOX DOMAIN-CONTAINING PROTEIN 33"/>
    <property type="match status" value="1"/>
</dbReference>
<dbReference type="SUPFAM" id="SSF56112">
    <property type="entry name" value="Protein kinase-like (PK-like)"/>
    <property type="match status" value="1"/>
</dbReference>
<feature type="region of interest" description="Disordered" evidence="11">
    <location>
        <begin position="208"/>
        <end position="235"/>
    </location>
</feature>
<evidence type="ECO:0000256" key="2">
    <source>
        <dbReference type="ARBA" id="ARBA00004906"/>
    </source>
</evidence>
<feature type="compositionally biased region" description="Low complexity" evidence="11">
    <location>
        <begin position="287"/>
        <end position="303"/>
    </location>
</feature>
<dbReference type="PROSITE" id="PS50011">
    <property type="entry name" value="PROTEIN_KINASE_DOM"/>
    <property type="match status" value="1"/>
</dbReference>
<dbReference type="FunFam" id="3.30.200.20:FF:000162">
    <property type="entry name" value="Adenine nucleotide alpha hydrolase-like domain kinase"/>
    <property type="match status" value="1"/>
</dbReference>
<dbReference type="GO" id="GO:0005524">
    <property type="term" value="F:ATP binding"/>
    <property type="evidence" value="ECO:0007669"/>
    <property type="project" value="UniProtKB-UniRule"/>
</dbReference>
<dbReference type="Gene3D" id="1.10.510.10">
    <property type="entry name" value="Transferase(Phosphotransferase) domain 1"/>
    <property type="match status" value="1"/>
</dbReference>
<dbReference type="Proteomes" id="UP001327560">
    <property type="component" value="Chromosome 6"/>
</dbReference>
<comment type="catalytic activity">
    <reaction evidence="1">
        <text>S-ubiquitinyl-[E2 ubiquitin-conjugating enzyme]-L-cysteine + [acceptor protein]-L-lysine = [E2 ubiquitin-conjugating enzyme]-L-cysteine + N(6)-ubiquitinyl-[acceptor protein]-L-lysine.</text>
        <dbReference type="EC" id="2.3.2.27"/>
    </reaction>
</comment>
<dbReference type="SUPFAM" id="SSF52402">
    <property type="entry name" value="Adenine nucleotide alpha hydrolases-like"/>
    <property type="match status" value="1"/>
</dbReference>
<evidence type="ECO:0000256" key="5">
    <source>
        <dbReference type="ARBA" id="ARBA00022741"/>
    </source>
</evidence>
<sequence>MEASWELGRTSSSQSYGSHFSSEIGEELVGMPASATEDKVYVAVAANFKAGKATLSWAIKNNPNAKAVVLVHVHTPAQMIPLMGGKFPATVLRSEQVSAYRQSERAKMNKKLEEYLAVCSHLKVSTEKLVIESDVVAKGLVKLIQEFGIPKLVMGAASDKHYSKKMKDLKSKTAIHVKQHADPSCIIWFVCKGKLIYTREASLHVSQIDSSPSTNQISTSSQSEQLRPGSATSRKNESFNLLQNPLEDHSWHMSADYPLMAIQESRLSIPVNLTDIWDDTSSISQRSGHLSASNNNGLSNSESIELPNYMDSDFMSASLSSVHDYEGNLQYSSPQHELVYDDRTDSDADLFGKLRVALEEVDHLKHETYQESCKRGKAERQLLLSLQKIKDFEDLYAKEVRYRKEIEGELDRKKLEVERHNNQQAEALHREKMEVEKLRNQLAEVSRQLKIESEQKLGIEAKLAESICFTKDLEEKLSQTHNLVHSLQEKYDTLQKELEDAVKEAEEMRHYTEQTNAGSSLPLNSEFSYLELEQATQNFSSSLKIGEGGFGKVYKGCLRNTTVAIKMLNTKGMQGQPEFHQEVAVLSRVRHPNLVTLIGACSDAFALIYEFLPNGSLEDWLAFQNSSHLTWQQRTRIIAEICSALIFLHSNRPHPVVHGDLKPDNILLDANLVSKLSDFGICRFLVESNTSTTLHRKTNPKGTFAYIDPEFLTTGEITPQSDIYSFGIIILRLVTGKPALGIAREVQESLDKGYFHNIIDRSAGEWPFFQAKQLVHLGLRCSEMSRKNRPNLVTDAWKVVEPMVKAGSLSFSSLSLKPSSDDKNHIPSYFICPIFQEIMNDPHVAADGFTYEAEAIKGWIDGGHDTSPMTNLKLENCELIPNRAIRSAIQEWLQLHQS</sequence>
<evidence type="ECO:0000256" key="9">
    <source>
        <dbReference type="PROSITE-ProRule" id="PRU10141"/>
    </source>
</evidence>
<feature type="domain" description="Protein kinase" evidence="12">
    <location>
        <begin position="539"/>
        <end position="804"/>
    </location>
</feature>
<evidence type="ECO:0000259" key="13">
    <source>
        <dbReference type="PROSITE" id="PS51698"/>
    </source>
</evidence>
<dbReference type="InterPro" id="IPR051348">
    <property type="entry name" value="U-box_ubiquitin_ligases"/>
</dbReference>
<dbReference type="InterPro" id="IPR014729">
    <property type="entry name" value="Rossmann-like_a/b/a_fold"/>
</dbReference>
<evidence type="ECO:0000256" key="8">
    <source>
        <dbReference type="ARBA" id="ARBA00022840"/>
    </source>
</evidence>
<evidence type="ECO:0000313" key="15">
    <source>
        <dbReference type="Proteomes" id="UP001327560"/>
    </source>
</evidence>
<dbReference type="Gene3D" id="3.30.200.20">
    <property type="entry name" value="Phosphorylase Kinase, domain 1"/>
    <property type="match status" value="1"/>
</dbReference>
<dbReference type="GO" id="GO:0016567">
    <property type="term" value="P:protein ubiquitination"/>
    <property type="evidence" value="ECO:0007669"/>
    <property type="project" value="InterPro"/>
</dbReference>
<dbReference type="Gene3D" id="3.40.50.620">
    <property type="entry name" value="HUPs"/>
    <property type="match status" value="1"/>
</dbReference>
<evidence type="ECO:0000259" key="12">
    <source>
        <dbReference type="PROSITE" id="PS50011"/>
    </source>
</evidence>
<dbReference type="GO" id="GO:0004672">
    <property type="term" value="F:protein kinase activity"/>
    <property type="evidence" value="ECO:0007669"/>
    <property type="project" value="InterPro"/>
</dbReference>
<dbReference type="PROSITE" id="PS00107">
    <property type="entry name" value="PROTEIN_KINASE_ATP"/>
    <property type="match status" value="1"/>
</dbReference>
<name>A0AAQ3KKA8_9LILI</name>
<dbReference type="GO" id="GO:0061630">
    <property type="term" value="F:ubiquitin protein ligase activity"/>
    <property type="evidence" value="ECO:0007669"/>
    <property type="project" value="UniProtKB-EC"/>
</dbReference>
<feature type="coiled-coil region" evidence="10">
    <location>
        <begin position="403"/>
        <end position="515"/>
    </location>
</feature>
<evidence type="ECO:0000256" key="4">
    <source>
        <dbReference type="ARBA" id="ARBA00022679"/>
    </source>
</evidence>
<evidence type="ECO:0000256" key="11">
    <source>
        <dbReference type="SAM" id="MobiDB-lite"/>
    </source>
</evidence>
<dbReference type="Gene3D" id="3.30.40.10">
    <property type="entry name" value="Zinc/RING finger domain, C3HC4 (zinc finger)"/>
    <property type="match status" value="1"/>
</dbReference>
<dbReference type="PROSITE" id="PS00108">
    <property type="entry name" value="PROTEIN_KINASE_ST"/>
    <property type="match status" value="1"/>
</dbReference>
<evidence type="ECO:0000256" key="6">
    <source>
        <dbReference type="ARBA" id="ARBA00022777"/>
    </source>
</evidence>
<dbReference type="AlphaFoldDB" id="A0AAQ3KKA8"/>
<dbReference type="InterPro" id="IPR013083">
    <property type="entry name" value="Znf_RING/FYVE/PHD"/>
</dbReference>
<evidence type="ECO:0000256" key="1">
    <source>
        <dbReference type="ARBA" id="ARBA00000900"/>
    </source>
</evidence>
<dbReference type="Pfam" id="PF04564">
    <property type="entry name" value="U-box"/>
    <property type="match status" value="1"/>
</dbReference>
<dbReference type="InterPro" id="IPR003613">
    <property type="entry name" value="Ubox_domain"/>
</dbReference>
<keyword evidence="15" id="KW-1185">Reference proteome</keyword>
<keyword evidence="7" id="KW-0833">Ubl conjugation pathway</keyword>
<evidence type="ECO:0000256" key="7">
    <source>
        <dbReference type="ARBA" id="ARBA00022786"/>
    </source>
</evidence>
<keyword evidence="6" id="KW-0418">Kinase</keyword>
<dbReference type="SMART" id="SM00220">
    <property type="entry name" value="S_TKc"/>
    <property type="match status" value="1"/>
</dbReference>
<dbReference type="CDD" id="cd16655">
    <property type="entry name" value="RING-Ubox_WDSUB1-like"/>
    <property type="match status" value="1"/>
</dbReference>
<dbReference type="InterPro" id="IPR011009">
    <property type="entry name" value="Kinase-like_dom_sf"/>
</dbReference>